<dbReference type="InterPro" id="IPR036388">
    <property type="entry name" value="WH-like_DNA-bd_sf"/>
</dbReference>
<accession>A0A1G8W301</accession>
<sequence>MKREDDRILEFLRDEGMASPGLIAREAFNSVSPGHVEERLAMLRYAGLVFCVGVESFELADAGQRYLRGNLDVGHQPTPTADRVLKE</sequence>
<evidence type="ECO:0000313" key="2">
    <source>
        <dbReference type="Proteomes" id="UP000198856"/>
    </source>
</evidence>
<keyword evidence="2" id="KW-1185">Reference proteome</keyword>
<dbReference type="OrthoDB" id="285635at2157"/>
<dbReference type="EMBL" id="FNFC01000008">
    <property type="protein sequence ID" value="SDJ71820.1"/>
    <property type="molecule type" value="Genomic_DNA"/>
</dbReference>
<dbReference type="Proteomes" id="UP000198856">
    <property type="component" value="Unassembled WGS sequence"/>
</dbReference>
<proteinExistence type="predicted"/>
<dbReference type="AlphaFoldDB" id="A0A1G8W301"/>
<organism evidence="1 2">
    <name type="scientific">Halovenus aranensis</name>
    <dbReference type="NCBI Taxonomy" id="890420"/>
    <lineage>
        <taxon>Archaea</taxon>
        <taxon>Methanobacteriati</taxon>
        <taxon>Methanobacteriota</taxon>
        <taxon>Stenosarchaea group</taxon>
        <taxon>Halobacteria</taxon>
        <taxon>Halobacteriales</taxon>
        <taxon>Haloarculaceae</taxon>
        <taxon>Halovenus</taxon>
    </lineage>
</organism>
<reference evidence="1 2" key="1">
    <citation type="submission" date="2016-10" db="EMBL/GenBank/DDBJ databases">
        <authorList>
            <person name="de Groot N.N."/>
        </authorList>
    </citation>
    <scope>NUCLEOTIDE SEQUENCE [LARGE SCALE GENOMIC DNA]</scope>
    <source>
        <strain evidence="1 2">IBRC-M10015</strain>
    </source>
</reference>
<dbReference type="STRING" id="890420.SAMN05216226_1085"/>
<dbReference type="Gene3D" id="1.10.10.10">
    <property type="entry name" value="Winged helix-like DNA-binding domain superfamily/Winged helix DNA-binding domain"/>
    <property type="match status" value="1"/>
</dbReference>
<dbReference type="RefSeq" id="WP_092702205.1">
    <property type="nucleotide sequence ID" value="NZ_FNFC01000008.1"/>
</dbReference>
<protein>
    <submittedName>
        <fullName evidence="1">Uncharacterized protein</fullName>
    </submittedName>
</protein>
<name>A0A1G8W301_9EURY</name>
<gene>
    <name evidence="1" type="ORF">SAMN05216226_1085</name>
</gene>
<evidence type="ECO:0000313" key="1">
    <source>
        <dbReference type="EMBL" id="SDJ71820.1"/>
    </source>
</evidence>